<dbReference type="EMBL" id="PIQH01000006">
    <property type="protein sequence ID" value="RUO80189.1"/>
    <property type="molecule type" value="Genomic_DNA"/>
</dbReference>
<accession>A0A432ZQK8</accession>
<dbReference type="PROSITE" id="PS50893">
    <property type="entry name" value="ABC_TRANSPORTER_2"/>
    <property type="match status" value="2"/>
</dbReference>
<dbReference type="InterPro" id="IPR003593">
    <property type="entry name" value="AAA+_ATPase"/>
</dbReference>
<dbReference type="InterPro" id="IPR027417">
    <property type="entry name" value="P-loop_NTPase"/>
</dbReference>
<keyword evidence="3 8" id="KW-0067">ATP-binding</keyword>
<dbReference type="Pfam" id="PF12848">
    <property type="entry name" value="ABC_tran_Xtn"/>
    <property type="match status" value="1"/>
</dbReference>
<evidence type="ECO:0000256" key="6">
    <source>
        <dbReference type="SAM" id="MobiDB-lite"/>
    </source>
</evidence>
<keyword evidence="9" id="KW-1185">Reference proteome</keyword>
<dbReference type="Gene3D" id="3.40.50.300">
    <property type="entry name" value="P-loop containing nucleotide triphosphate hydrolases"/>
    <property type="match status" value="2"/>
</dbReference>
<evidence type="ECO:0000259" key="7">
    <source>
        <dbReference type="PROSITE" id="PS50893"/>
    </source>
</evidence>
<dbReference type="GO" id="GO:0016887">
    <property type="term" value="F:ATP hydrolysis activity"/>
    <property type="evidence" value="ECO:0007669"/>
    <property type="project" value="InterPro"/>
</dbReference>
<dbReference type="OrthoDB" id="9808609at2"/>
<dbReference type="RefSeq" id="WP_126842026.1">
    <property type="nucleotide sequence ID" value="NZ_PIQH01000006.1"/>
</dbReference>
<comment type="similarity">
    <text evidence="4">Belongs to the ABC transporter superfamily. ABCF family. YheS subfamily.</text>
</comment>
<keyword evidence="1" id="KW-0677">Repeat</keyword>
<proteinExistence type="inferred from homology"/>
<dbReference type="Proteomes" id="UP000287996">
    <property type="component" value="Unassembled WGS sequence"/>
</dbReference>
<keyword evidence="2" id="KW-0547">Nucleotide-binding</keyword>
<dbReference type="SMART" id="SM00382">
    <property type="entry name" value="AAA"/>
    <property type="match status" value="2"/>
</dbReference>
<gene>
    <name evidence="8" type="ORF">CWI84_07805</name>
</gene>
<dbReference type="PROSITE" id="PS00211">
    <property type="entry name" value="ABC_TRANSPORTER_1"/>
    <property type="match status" value="2"/>
</dbReference>
<dbReference type="Pfam" id="PF00005">
    <property type="entry name" value="ABC_tran"/>
    <property type="match status" value="2"/>
</dbReference>
<evidence type="ECO:0000256" key="2">
    <source>
        <dbReference type="ARBA" id="ARBA00022741"/>
    </source>
</evidence>
<name>A0A432ZQK8_9GAMM</name>
<feature type="domain" description="ABC transporter" evidence="7">
    <location>
        <begin position="2"/>
        <end position="246"/>
    </location>
</feature>
<evidence type="ECO:0000256" key="5">
    <source>
        <dbReference type="ARBA" id="ARBA00069073"/>
    </source>
</evidence>
<dbReference type="FunFam" id="3.40.50.300:FF:002053">
    <property type="entry name" value="ABC transporter ATP-binding protein"/>
    <property type="match status" value="1"/>
</dbReference>
<feature type="region of interest" description="Disordered" evidence="6">
    <location>
        <begin position="547"/>
        <end position="566"/>
    </location>
</feature>
<comment type="caution">
    <text evidence="8">The sequence shown here is derived from an EMBL/GenBank/DDBJ whole genome shotgun (WGS) entry which is preliminary data.</text>
</comment>
<dbReference type="AlphaFoldDB" id="A0A432ZQK8"/>
<evidence type="ECO:0000256" key="1">
    <source>
        <dbReference type="ARBA" id="ARBA00022737"/>
    </source>
</evidence>
<reference evidence="8 9" key="1">
    <citation type="journal article" date="2011" name="Front. Microbiol.">
        <title>Genomic signatures of strain selection and enhancement in Bacillus atrophaeus var. globigii, a historical biowarfare simulant.</title>
        <authorList>
            <person name="Gibbons H.S."/>
            <person name="Broomall S.M."/>
            <person name="McNew L.A."/>
            <person name="Daligault H."/>
            <person name="Chapman C."/>
            <person name="Bruce D."/>
            <person name="Karavis M."/>
            <person name="Krepps M."/>
            <person name="McGregor P.A."/>
            <person name="Hong C."/>
            <person name="Park K.H."/>
            <person name="Akmal A."/>
            <person name="Feldman A."/>
            <person name="Lin J.S."/>
            <person name="Chang W.E."/>
            <person name="Higgs B.W."/>
            <person name="Demirev P."/>
            <person name="Lindquist J."/>
            <person name="Liem A."/>
            <person name="Fochler E."/>
            <person name="Read T.D."/>
            <person name="Tapia R."/>
            <person name="Johnson S."/>
            <person name="Bishop-Lilly K.A."/>
            <person name="Detter C."/>
            <person name="Han C."/>
            <person name="Sozhamannan S."/>
            <person name="Rosenzweig C.N."/>
            <person name="Skowronski E.W."/>
        </authorList>
    </citation>
    <scope>NUCLEOTIDE SEQUENCE [LARGE SCALE GENOMIC DNA]</scope>
    <source>
        <strain evidence="8 9">CC-PW-9</strain>
    </source>
</reference>
<dbReference type="PANTHER" id="PTHR19211:SF14">
    <property type="entry name" value="ATP-BINDING CASSETTE SUB-FAMILY F MEMBER 1"/>
    <property type="match status" value="1"/>
</dbReference>
<sequence>MINASALSLQRGGKTLLEDCQFAVFPGHKVGIVGRNGTGKSSLFALLKGEISSDQGTLQFPADWRLASVAQETPALDQAAIEYVIDGDAPFRDIQRQLAIAEAENDGAKVGELHGEMDAIGGYQIQARAASLMAGLGFTSEQLSTPVSAFSGGWRMRLNLAQALISRADLLLLDEPTNHLDVDAIYWLESWLKSFAGTVMVISHDRDFLDNVVGQILHLSHHQLTSYSGGYSAFEAQYAEQLAQQQSAYQKAQAMRQHLQSYVDRFRYKASKARQAQSRLKAIERLNVQAPIAAESGLQFQFRAADQLPNPLMQLRDVKVGYGDTTILHQIKLNLVPGTRMGLLGKNGAGKSTLIKLLAQQLAPQAGECVPSKGLKLGYFSQHQLEILDMQASPLQHVRRLDSQLSEQAGRDYLGQFGFSGEMATGSIAHFSGGEKARLALALVVYQKPNLLLLDEPTNHLDLSMREALIHALQSYEGALILVSHDRHLLRTCVDEFYRVADGTVEYFDGDLDAYQQWLQQPISTPSEAPTEASPKTDRKAQKRLEAEFRKKTQPLRRQATEQEQQMARLAEALQTVETELADQSIYHSDQKPRLQRTLEQQRSLQQALAEAEEQWLAAEERLQEMQAEFESQQ</sequence>
<dbReference type="PANTHER" id="PTHR19211">
    <property type="entry name" value="ATP-BINDING TRANSPORT PROTEIN-RELATED"/>
    <property type="match status" value="1"/>
</dbReference>
<evidence type="ECO:0000256" key="4">
    <source>
        <dbReference type="ARBA" id="ARBA00061571"/>
    </source>
</evidence>
<organism evidence="8 9">
    <name type="scientific">Idiomarina tyrosinivorans</name>
    <dbReference type="NCBI Taxonomy" id="1445662"/>
    <lineage>
        <taxon>Bacteria</taxon>
        <taxon>Pseudomonadati</taxon>
        <taxon>Pseudomonadota</taxon>
        <taxon>Gammaproteobacteria</taxon>
        <taxon>Alteromonadales</taxon>
        <taxon>Idiomarinaceae</taxon>
        <taxon>Idiomarina</taxon>
    </lineage>
</organism>
<evidence type="ECO:0000313" key="8">
    <source>
        <dbReference type="EMBL" id="RUO80189.1"/>
    </source>
</evidence>
<protein>
    <recommendedName>
        <fullName evidence="5">Probable ATP-binding protein YheS</fullName>
    </recommendedName>
</protein>
<dbReference type="InterPro" id="IPR050611">
    <property type="entry name" value="ABCF"/>
</dbReference>
<dbReference type="GO" id="GO:0005524">
    <property type="term" value="F:ATP binding"/>
    <property type="evidence" value="ECO:0007669"/>
    <property type="project" value="UniProtKB-KW"/>
</dbReference>
<feature type="domain" description="ABC transporter" evidence="7">
    <location>
        <begin position="313"/>
        <end position="527"/>
    </location>
</feature>
<dbReference type="CDD" id="cd03221">
    <property type="entry name" value="ABCF_EF-3"/>
    <property type="match status" value="2"/>
</dbReference>
<dbReference type="InterPro" id="IPR017871">
    <property type="entry name" value="ABC_transporter-like_CS"/>
</dbReference>
<evidence type="ECO:0000256" key="3">
    <source>
        <dbReference type="ARBA" id="ARBA00022840"/>
    </source>
</evidence>
<dbReference type="InterPro" id="IPR032781">
    <property type="entry name" value="ABC_tran_Xtn"/>
</dbReference>
<dbReference type="FunFam" id="3.40.50.300:FF:000011">
    <property type="entry name" value="Putative ABC transporter ATP-binding component"/>
    <property type="match status" value="1"/>
</dbReference>
<evidence type="ECO:0000313" key="9">
    <source>
        <dbReference type="Proteomes" id="UP000287996"/>
    </source>
</evidence>
<dbReference type="InterPro" id="IPR003439">
    <property type="entry name" value="ABC_transporter-like_ATP-bd"/>
</dbReference>
<dbReference type="SUPFAM" id="SSF52540">
    <property type="entry name" value="P-loop containing nucleoside triphosphate hydrolases"/>
    <property type="match status" value="2"/>
</dbReference>